<keyword evidence="3" id="KW-1185">Reference proteome</keyword>
<comment type="caution">
    <text evidence="2">The sequence shown here is derived from an EMBL/GenBank/DDBJ whole genome shotgun (WGS) entry which is preliminary data.</text>
</comment>
<evidence type="ECO:0000313" key="2">
    <source>
        <dbReference type="EMBL" id="KAL1520127.1"/>
    </source>
</evidence>
<gene>
    <name evidence="2" type="ORF">AB1Y20_023599</name>
</gene>
<feature type="transmembrane region" description="Helical" evidence="1">
    <location>
        <begin position="37"/>
        <end position="70"/>
    </location>
</feature>
<accession>A0AB34JFV3</accession>
<sequence>MSVLLPNLATKAAVDQAAYMDLAVLVVLAGAQATEKWVAIVVWVGVPQAAACVVAWGAMVAAAGFAAVAMRVAMMVVKQEVAERTEVELLEEGAKEGRRAWRVAEVAGADVAVKVVVLSVGLAMASVGVEPAGSVWEPSPTARHTEVGLVLIFSARGSAPQRSLHHLGLLSMTSQRLASGRLLLRHRAMQPTRSSEGQAPEGLLCNTCFDMPSTSKMASCCGP</sequence>
<dbReference type="EMBL" id="JBGBPQ010000009">
    <property type="protein sequence ID" value="KAL1520127.1"/>
    <property type="molecule type" value="Genomic_DNA"/>
</dbReference>
<evidence type="ECO:0000256" key="1">
    <source>
        <dbReference type="SAM" id="Phobius"/>
    </source>
</evidence>
<organism evidence="2 3">
    <name type="scientific">Prymnesium parvum</name>
    <name type="common">Toxic golden alga</name>
    <dbReference type="NCBI Taxonomy" id="97485"/>
    <lineage>
        <taxon>Eukaryota</taxon>
        <taxon>Haptista</taxon>
        <taxon>Haptophyta</taxon>
        <taxon>Prymnesiophyceae</taxon>
        <taxon>Prymnesiales</taxon>
        <taxon>Prymnesiaceae</taxon>
        <taxon>Prymnesium</taxon>
    </lineage>
</organism>
<keyword evidence="1" id="KW-0472">Membrane</keyword>
<dbReference type="AlphaFoldDB" id="A0AB34JFV3"/>
<evidence type="ECO:0000313" key="3">
    <source>
        <dbReference type="Proteomes" id="UP001515480"/>
    </source>
</evidence>
<keyword evidence="1" id="KW-0812">Transmembrane</keyword>
<dbReference type="Proteomes" id="UP001515480">
    <property type="component" value="Unassembled WGS sequence"/>
</dbReference>
<name>A0AB34JFV3_PRYPA</name>
<protein>
    <submittedName>
        <fullName evidence="2">Uncharacterized protein</fullName>
    </submittedName>
</protein>
<proteinExistence type="predicted"/>
<reference evidence="2 3" key="1">
    <citation type="journal article" date="2024" name="Science">
        <title>Giant polyketide synthase enzymes in the biosynthesis of giant marine polyether toxins.</title>
        <authorList>
            <person name="Fallon T.R."/>
            <person name="Shende V.V."/>
            <person name="Wierzbicki I.H."/>
            <person name="Pendleton A.L."/>
            <person name="Watervoot N.F."/>
            <person name="Auber R.P."/>
            <person name="Gonzalez D.J."/>
            <person name="Wisecaver J.H."/>
            <person name="Moore B.S."/>
        </authorList>
    </citation>
    <scope>NUCLEOTIDE SEQUENCE [LARGE SCALE GENOMIC DNA]</scope>
    <source>
        <strain evidence="2 3">12B1</strain>
    </source>
</reference>
<keyword evidence="1" id="KW-1133">Transmembrane helix</keyword>